<dbReference type="KEGG" id="cnc:CNE_1c00340"/>
<dbReference type="Proteomes" id="UP000006798">
    <property type="component" value="Chromosome 1"/>
</dbReference>
<name>G0ERX5_CUPNN</name>
<organism evidence="1 2">
    <name type="scientific">Cupriavidus necator (strain ATCC 43291 / DSM 13513 / CCUG 52238 / LMG 8453 / N-1)</name>
    <name type="common">Ralstonia eutropha</name>
    <dbReference type="NCBI Taxonomy" id="1042878"/>
    <lineage>
        <taxon>Bacteria</taxon>
        <taxon>Pseudomonadati</taxon>
        <taxon>Pseudomonadota</taxon>
        <taxon>Betaproteobacteria</taxon>
        <taxon>Burkholderiales</taxon>
        <taxon>Burkholderiaceae</taxon>
        <taxon>Cupriavidus</taxon>
    </lineage>
</organism>
<dbReference type="EMBL" id="CP002877">
    <property type="protein sequence ID" value="AEI75403.1"/>
    <property type="molecule type" value="Genomic_DNA"/>
</dbReference>
<evidence type="ECO:0000313" key="1">
    <source>
        <dbReference type="EMBL" id="AEI75403.1"/>
    </source>
</evidence>
<dbReference type="HOGENOM" id="CLU_3342748_0_0_4"/>
<gene>
    <name evidence="1" type="ordered locus">CNE_1c00340</name>
</gene>
<protein>
    <submittedName>
        <fullName evidence="1">Uncharacterized protein</fullName>
    </submittedName>
</protein>
<reference evidence="1 2" key="1">
    <citation type="journal article" date="2011" name="J. Bacteriol.">
        <title>Complete genome sequence of the type strain Cupriavidus necator N-1.</title>
        <authorList>
            <person name="Poehlein A."/>
            <person name="Kusian B."/>
            <person name="Friedrich B."/>
            <person name="Daniel R."/>
            <person name="Bowien B."/>
        </authorList>
    </citation>
    <scope>NUCLEOTIDE SEQUENCE [LARGE SCALE GENOMIC DNA]</scope>
    <source>
        <strain evidence="2">ATCC 43291 / DSM 13513 / CCUG 52238 / LMG 8453 / N-1</strain>
    </source>
</reference>
<sequence>MKKVTAFNEWADIDADIKRAIRLTGMGGPVSFYVQGR</sequence>
<accession>G0ERX5</accession>
<dbReference type="AlphaFoldDB" id="G0ERX5"/>
<evidence type="ECO:0000313" key="2">
    <source>
        <dbReference type="Proteomes" id="UP000006798"/>
    </source>
</evidence>
<proteinExistence type="predicted"/>